<gene>
    <name evidence="12" type="ORF">DGYR_LOCUS936</name>
</gene>
<keyword evidence="13" id="KW-1185">Reference proteome</keyword>
<proteinExistence type="inferred from homology"/>
<dbReference type="GO" id="GO:0005737">
    <property type="term" value="C:cytoplasm"/>
    <property type="evidence" value="ECO:0007669"/>
    <property type="project" value="UniProtKB-SubCell"/>
</dbReference>
<dbReference type="AlphaFoldDB" id="A0A7I8V5V2"/>
<dbReference type="PANTHER" id="PTHR31457:SF2">
    <property type="entry name" value="CYANOCOBALAMIN REDUCTASE _ ALKYLCOBALAMIN DEALKYLASE"/>
    <property type="match status" value="1"/>
</dbReference>
<evidence type="ECO:0000256" key="3">
    <source>
        <dbReference type="ARBA" id="ARBA00004496"/>
    </source>
</evidence>
<keyword evidence="7" id="KW-0288">FMN</keyword>
<protein>
    <recommendedName>
        <fullName evidence="11">Cyanocobalamin reductase (cyanide-eliminating)</fullName>
    </recommendedName>
</protein>
<comment type="subcellular location">
    <subcellularLocation>
        <location evidence="3">Cytoplasm</location>
    </subcellularLocation>
</comment>
<evidence type="ECO:0000256" key="9">
    <source>
        <dbReference type="ARBA" id="ARBA00022857"/>
    </source>
</evidence>
<evidence type="ECO:0000256" key="5">
    <source>
        <dbReference type="ARBA" id="ARBA00022490"/>
    </source>
</evidence>
<dbReference type="CDD" id="cd12959">
    <property type="entry name" value="MMACHC-like"/>
    <property type="match status" value="1"/>
</dbReference>
<comment type="cofactor">
    <cofactor evidence="2">
        <name>FAD</name>
        <dbReference type="ChEBI" id="CHEBI:57692"/>
    </cofactor>
</comment>
<keyword evidence="6" id="KW-0285">Flavoprotein</keyword>
<evidence type="ECO:0000313" key="12">
    <source>
        <dbReference type="EMBL" id="CAD5111684.1"/>
    </source>
</evidence>
<accession>A0A7I8V5V2</accession>
<keyword evidence="10" id="KW-0560">Oxidoreductase</keyword>
<evidence type="ECO:0000256" key="4">
    <source>
        <dbReference type="ARBA" id="ARBA00007762"/>
    </source>
</evidence>
<dbReference type="InterPro" id="IPR032037">
    <property type="entry name" value="MMACHC"/>
</dbReference>
<evidence type="ECO:0000256" key="8">
    <source>
        <dbReference type="ARBA" id="ARBA00022827"/>
    </source>
</evidence>
<evidence type="ECO:0000256" key="6">
    <source>
        <dbReference type="ARBA" id="ARBA00022630"/>
    </source>
</evidence>
<keyword evidence="9" id="KW-0521">NADP</keyword>
<evidence type="ECO:0000313" key="13">
    <source>
        <dbReference type="Proteomes" id="UP000549394"/>
    </source>
</evidence>
<reference evidence="12 13" key="1">
    <citation type="submission" date="2020-08" db="EMBL/GenBank/DDBJ databases">
        <authorList>
            <person name="Hejnol A."/>
        </authorList>
    </citation>
    <scope>NUCLEOTIDE SEQUENCE [LARGE SCALE GENOMIC DNA]</scope>
</reference>
<dbReference type="GO" id="GO:0071949">
    <property type="term" value="F:FAD binding"/>
    <property type="evidence" value="ECO:0007669"/>
    <property type="project" value="TreeGrafter"/>
</dbReference>
<comment type="similarity">
    <text evidence="4">Belongs to the MMACHC family.</text>
</comment>
<dbReference type="GO" id="GO:0009235">
    <property type="term" value="P:cobalamin metabolic process"/>
    <property type="evidence" value="ECO:0007669"/>
    <property type="project" value="TreeGrafter"/>
</dbReference>
<evidence type="ECO:0000256" key="10">
    <source>
        <dbReference type="ARBA" id="ARBA00023002"/>
    </source>
</evidence>
<comment type="cofactor">
    <cofactor evidence="1">
        <name>FMN</name>
        <dbReference type="ChEBI" id="CHEBI:58210"/>
    </cofactor>
</comment>
<keyword evidence="8" id="KW-0274">FAD</keyword>
<dbReference type="PANTHER" id="PTHR31457">
    <property type="entry name" value="METHYLMALONIC ACIDURIA AND HOMOCYSTINURIA TYPE C PROTEIN"/>
    <property type="match status" value="1"/>
</dbReference>
<dbReference type="OrthoDB" id="409189at2759"/>
<dbReference type="Pfam" id="PF16690">
    <property type="entry name" value="MMACHC"/>
    <property type="match status" value="1"/>
</dbReference>
<evidence type="ECO:0000256" key="11">
    <source>
        <dbReference type="ARBA" id="ARBA00031313"/>
    </source>
</evidence>
<comment type="caution">
    <text evidence="12">The sequence shown here is derived from an EMBL/GenBank/DDBJ whole genome shotgun (WGS) entry which is preliminary data.</text>
</comment>
<evidence type="ECO:0000256" key="7">
    <source>
        <dbReference type="ARBA" id="ARBA00022643"/>
    </source>
</evidence>
<organism evidence="12 13">
    <name type="scientific">Dimorphilus gyrociliatus</name>
    <dbReference type="NCBI Taxonomy" id="2664684"/>
    <lineage>
        <taxon>Eukaryota</taxon>
        <taxon>Metazoa</taxon>
        <taxon>Spiralia</taxon>
        <taxon>Lophotrochozoa</taxon>
        <taxon>Annelida</taxon>
        <taxon>Polychaeta</taxon>
        <taxon>Polychaeta incertae sedis</taxon>
        <taxon>Dinophilidae</taxon>
        <taxon>Dimorphilus</taxon>
    </lineage>
</organism>
<dbReference type="Proteomes" id="UP000549394">
    <property type="component" value="Unassembled WGS sequence"/>
</dbReference>
<name>A0A7I8V5V2_9ANNE</name>
<dbReference type="EMBL" id="CAJFCJ010000002">
    <property type="protein sequence ID" value="CAD5111684.1"/>
    <property type="molecule type" value="Genomic_DNA"/>
</dbReference>
<dbReference type="GO" id="GO:0033787">
    <property type="term" value="F:cyanocobalamin reductase (cyanide-eliminating) (NADP+) activity"/>
    <property type="evidence" value="ECO:0007669"/>
    <property type="project" value="TreeGrafter"/>
</dbReference>
<sequence length="246" mass="28782">MGNFEEIKTSLSNILSPLGFSIHPFKISWYNELVQKKDEAFKLPYHDDCIAFIIISTPSVFEKAFIPFVRSEHYKNSSSDPLDQCMNYYFSLVKETCLEEDVDVLYDYELTATRRPKILVQTAGHCSGAAYYYQKSDVKTCPWPETKSIYGVSIHPKFGGWFAYRGVIVFKNLLYSNLPKLEPIDVLLTDEKKIEALEKFNGNWKDWAYRDVVEVVERYSELQKQYFITPPKDRYDLIRRIREGLS</sequence>
<keyword evidence="5" id="KW-0963">Cytoplasm</keyword>
<dbReference type="GO" id="GO:0032451">
    <property type="term" value="F:demethylase activity"/>
    <property type="evidence" value="ECO:0007669"/>
    <property type="project" value="TreeGrafter"/>
</dbReference>
<evidence type="ECO:0000256" key="2">
    <source>
        <dbReference type="ARBA" id="ARBA00001974"/>
    </source>
</evidence>
<evidence type="ECO:0000256" key="1">
    <source>
        <dbReference type="ARBA" id="ARBA00001917"/>
    </source>
</evidence>